<protein>
    <submittedName>
        <fullName evidence="1">Uncharacterized protein</fullName>
    </submittedName>
</protein>
<dbReference type="EMBL" id="LCAB01000007">
    <property type="protein sequence ID" value="KKR83231.1"/>
    <property type="molecule type" value="Genomic_DNA"/>
</dbReference>
<proteinExistence type="predicted"/>
<accession>A0A0G0U7P9</accession>
<reference evidence="1 2" key="1">
    <citation type="journal article" date="2015" name="Nature">
        <title>rRNA introns, odd ribosomes, and small enigmatic genomes across a large radiation of phyla.</title>
        <authorList>
            <person name="Brown C.T."/>
            <person name="Hug L.A."/>
            <person name="Thomas B.C."/>
            <person name="Sharon I."/>
            <person name="Castelle C.J."/>
            <person name="Singh A."/>
            <person name="Wilkins M.J."/>
            <person name="Williams K.H."/>
            <person name="Banfield J.F."/>
        </authorList>
    </citation>
    <scope>NUCLEOTIDE SEQUENCE [LARGE SCALE GENOMIC DNA]</scope>
</reference>
<organism evidence="1 2">
    <name type="scientific">Candidatus Daviesbacteria bacterium GW2011_GWA2_40_9</name>
    <dbReference type="NCBI Taxonomy" id="1618424"/>
    <lineage>
        <taxon>Bacteria</taxon>
        <taxon>Candidatus Daviesiibacteriota</taxon>
    </lineage>
</organism>
<gene>
    <name evidence="1" type="ORF">UU29_C0007G0101</name>
</gene>
<dbReference type="AlphaFoldDB" id="A0A0G0U7P9"/>
<sequence length="72" mass="8520">MAERQLGFTINNKNEFELCDPSWGLPPRPLKWPTAEELLEAAKNEPDPREVLRQRQGRYFFLRRPLPRIKAS</sequence>
<name>A0A0G0U7P9_9BACT</name>
<evidence type="ECO:0000313" key="1">
    <source>
        <dbReference type="EMBL" id="KKR83231.1"/>
    </source>
</evidence>
<dbReference type="Proteomes" id="UP000034601">
    <property type="component" value="Unassembled WGS sequence"/>
</dbReference>
<comment type="caution">
    <text evidence="1">The sequence shown here is derived from an EMBL/GenBank/DDBJ whole genome shotgun (WGS) entry which is preliminary data.</text>
</comment>
<evidence type="ECO:0000313" key="2">
    <source>
        <dbReference type="Proteomes" id="UP000034601"/>
    </source>
</evidence>